<protein>
    <submittedName>
        <fullName evidence="3">Response regulator</fullName>
    </submittedName>
</protein>
<keyword evidence="1" id="KW-0597">Phosphoprotein</keyword>
<reference evidence="3" key="1">
    <citation type="submission" date="2019-02" db="EMBL/GenBank/DDBJ databases">
        <title>Halonotius sp. a new haloarchaeum isolated from saline soil.</title>
        <authorList>
            <person name="Duran-Viseras A."/>
            <person name="Sanchez-Porro C."/>
            <person name="Ventosa A."/>
        </authorList>
    </citation>
    <scope>NUCLEOTIDE SEQUENCE</scope>
    <source>
        <strain evidence="3">F15B</strain>
    </source>
</reference>
<evidence type="ECO:0000256" key="1">
    <source>
        <dbReference type="PROSITE-ProRule" id="PRU00169"/>
    </source>
</evidence>
<organism evidence="3 4">
    <name type="scientific">Halonotius terrestris</name>
    <dbReference type="NCBI Taxonomy" id="2487750"/>
    <lineage>
        <taxon>Archaea</taxon>
        <taxon>Methanobacteriati</taxon>
        <taxon>Methanobacteriota</taxon>
        <taxon>Stenosarchaea group</taxon>
        <taxon>Halobacteria</taxon>
        <taxon>Halobacteriales</taxon>
        <taxon>Haloferacaceae</taxon>
        <taxon>Halonotius</taxon>
    </lineage>
</organism>
<dbReference type="InterPro" id="IPR013971">
    <property type="entry name" value="HalX_domain"/>
</dbReference>
<dbReference type="Proteomes" id="UP000705823">
    <property type="component" value="Unassembled WGS sequence"/>
</dbReference>
<dbReference type="EMBL" id="RKLU01000002">
    <property type="protein sequence ID" value="TQQ82714.1"/>
    <property type="molecule type" value="Genomic_DNA"/>
</dbReference>
<feature type="modified residue" description="4-aspartylphosphate" evidence="1">
    <location>
        <position position="60"/>
    </location>
</feature>
<dbReference type="PROSITE" id="PS50110">
    <property type="entry name" value="RESPONSE_REGULATORY"/>
    <property type="match status" value="1"/>
</dbReference>
<dbReference type="OrthoDB" id="86314at2157"/>
<dbReference type="SMART" id="SM00448">
    <property type="entry name" value="REC"/>
    <property type="match status" value="1"/>
</dbReference>
<keyword evidence="4" id="KW-1185">Reference proteome</keyword>
<dbReference type="PANTHER" id="PTHR43228:SF1">
    <property type="entry name" value="TWO-COMPONENT RESPONSE REGULATOR ARR22"/>
    <property type="match status" value="1"/>
</dbReference>
<dbReference type="AlphaFoldDB" id="A0A8J8TD03"/>
<proteinExistence type="predicted"/>
<dbReference type="RefSeq" id="WP_142978979.1">
    <property type="nucleotide sequence ID" value="NZ_RKLU01000002.1"/>
</dbReference>
<comment type="caution">
    <text evidence="3">The sequence shown here is derived from an EMBL/GenBank/DDBJ whole genome shotgun (WGS) entry which is preliminary data.</text>
</comment>
<sequence>MGTGLRAEKPRVVVVDDEKKVADAYALRLQDVAAVSVAYDGREALDLITEGRPPDVVLLDRHMPGLSGDDVLEKIREQGIRTQVVMVTAIDPDLGVVDLPFDDYLSKPVDREDLYAAIDQQCQVLAYDLLGEYFRLESTRAVIETQLPEDTDDADDQVAEIETRLATTEARVRDLLPDADTLLDEFTGIDREPY</sequence>
<dbReference type="Pfam" id="PF08663">
    <property type="entry name" value="HalX"/>
    <property type="match status" value="1"/>
</dbReference>
<dbReference type="InterPro" id="IPR052048">
    <property type="entry name" value="ST_Response_Regulator"/>
</dbReference>
<feature type="domain" description="Response regulatory" evidence="2">
    <location>
        <begin position="11"/>
        <end position="122"/>
    </location>
</feature>
<evidence type="ECO:0000313" key="4">
    <source>
        <dbReference type="Proteomes" id="UP000705823"/>
    </source>
</evidence>
<dbReference type="GO" id="GO:0000160">
    <property type="term" value="P:phosphorelay signal transduction system"/>
    <property type="evidence" value="ECO:0007669"/>
    <property type="project" value="InterPro"/>
</dbReference>
<dbReference type="Pfam" id="PF00072">
    <property type="entry name" value="Response_reg"/>
    <property type="match status" value="1"/>
</dbReference>
<dbReference type="PANTHER" id="PTHR43228">
    <property type="entry name" value="TWO-COMPONENT RESPONSE REGULATOR"/>
    <property type="match status" value="1"/>
</dbReference>
<dbReference type="InterPro" id="IPR001789">
    <property type="entry name" value="Sig_transdc_resp-reg_receiver"/>
</dbReference>
<accession>A0A8J8TD03</accession>
<name>A0A8J8TD03_9EURY</name>
<evidence type="ECO:0000313" key="3">
    <source>
        <dbReference type="EMBL" id="TQQ82714.1"/>
    </source>
</evidence>
<gene>
    <name evidence="3" type="ORF">EGH24_04510</name>
</gene>
<dbReference type="InterPro" id="IPR011006">
    <property type="entry name" value="CheY-like_superfamily"/>
</dbReference>
<dbReference type="SUPFAM" id="SSF52172">
    <property type="entry name" value="CheY-like"/>
    <property type="match status" value="1"/>
</dbReference>
<dbReference type="Gene3D" id="3.40.50.2300">
    <property type="match status" value="1"/>
</dbReference>
<evidence type="ECO:0000259" key="2">
    <source>
        <dbReference type="PROSITE" id="PS50110"/>
    </source>
</evidence>